<reference evidence="2" key="1">
    <citation type="submission" date="2020-08" db="EMBL/GenBank/DDBJ databases">
        <title>Multicomponent nature underlies the extraordinary mechanical properties of spider dragline silk.</title>
        <authorList>
            <person name="Kono N."/>
            <person name="Nakamura H."/>
            <person name="Mori M."/>
            <person name="Yoshida Y."/>
            <person name="Ohtoshi R."/>
            <person name="Malay A.D."/>
            <person name="Moran D.A.P."/>
            <person name="Tomita M."/>
            <person name="Numata K."/>
            <person name="Arakawa K."/>
        </authorList>
    </citation>
    <scope>NUCLEOTIDE SEQUENCE</scope>
</reference>
<protein>
    <submittedName>
        <fullName evidence="2">Uncharacterized protein</fullName>
    </submittedName>
</protein>
<evidence type="ECO:0000313" key="3">
    <source>
        <dbReference type="Proteomes" id="UP000886998"/>
    </source>
</evidence>
<keyword evidence="3" id="KW-1185">Reference proteome</keyword>
<gene>
    <name evidence="2" type="ORF">TNIN_190441</name>
</gene>
<evidence type="ECO:0000256" key="1">
    <source>
        <dbReference type="SAM" id="MobiDB-lite"/>
    </source>
</evidence>
<evidence type="ECO:0000313" key="2">
    <source>
        <dbReference type="EMBL" id="GFY53146.1"/>
    </source>
</evidence>
<feature type="region of interest" description="Disordered" evidence="1">
    <location>
        <begin position="84"/>
        <end position="115"/>
    </location>
</feature>
<comment type="caution">
    <text evidence="2">The sequence shown here is derived from an EMBL/GenBank/DDBJ whole genome shotgun (WGS) entry which is preliminary data.</text>
</comment>
<dbReference type="EMBL" id="BMAV01009120">
    <property type="protein sequence ID" value="GFY53146.1"/>
    <property type="molecule type" value="Genomic_DNA"/>
</dbReference>
<dbReference type="AlphaFoldDB" id="A0A8X7C1D0"/>
<accession>A0A8X7C1D0</accession>
<sequence>MIRPYIFHKQVDSPCVNTQQPNTPFVLPANRGKLLSLSPALMDVDTAQNSAILNNKNAFDSQIQTPPFLNIVCQINIVALSNPSEKERKTLSSNSRHRKKSSTITRSATGEDEPRRKKVFIRLGGILRRDVVDPSTNSSHRRAVTSLACNSSIKTLTVAEDTSS</sequence>
<organism evidence="2 3">
    <name type="scientific">Trichonephila inaurata madagascariensis</name>
    <dbReference type="NCBI Taxonomy" id="2747483"/>
    <lineage>
        <taxon>Eukaryota</taxon>
        <taxon>Metazoa</taxon>
        <taxon>Ecdysozoa</taxon>
        <taxon>Arthropoda</taxon>
        <taxon>Chelicerata</taxon>
        <taxon>Arachnida</taxon>
        <taxon>Araneae</taxon>
        <taxon>Araneomorphae</taxon>
        <taxon>Entelegynae</taxon>
        <taxon>Araneoidea</taxon>
        <taxon>Nephilidae</taxon>
        <taxon>Trichonephila</taxon>
        <taxon>Trichonephila inaurata</taxon>
    </lineage>
</organism>
<name>A0A8X7C1D0_9ARAC</name>
<dbReference type="Proteomes" id="UP000886998">
    <property type="component" value="Unassembled WGS sequence"/>
</dbReference>
<proteinExistence type="predicted"/>